<evidence type="ECO:0000256" key="2">
    <source>
        <dbReference type="SAM" id="MobiDB-lite"/>
    </source>
</evidence>
<gene>
    <name evidence="6" type="ORF">GTK09_16635</name>
</gene>
<feature type="domain" description="DNA2/NAM7 helicase helicase" evidence="3">
    <location>
        <begin position="1293"/>
        <end position="1338"/>
    </location>
</feature>
<feature type="region of interest" description="Disordered" evidence="2">
    <location>
        <begin position="1712"/>
        <end position="1815"/>
    </location>
</feature>
<dbReference type="InterPro" id="IPR047187">
    <property type="entry name" value="SF1_C_Upf1"/>
</dbReference>
<keyword evidence="1" id="KW-0175">Coiled coil</keyword>
<evidence type="ECO:0000256" key="1">
    <source>
        <dbReference type="SAM" id="Coils"/>
    </source>
</evidence>
<keyword evidence="7" id="KW-1185">Reference proteome</keyword>
<dbReference type="PANTHER" id="PTHR10887">
    <property type="entry name" value="DNA2/NAM7 HELICASE FAMILY"/>
    <property type="match status" value="1"/>
</dbReference>
<feature type="coiled-coil region" evidence="1">
    <location>
        <begin position="562"/>
        <end position="589"/>
    </location>
</feature>
<dbReference type="EMBL" id="JAAAMG010000014">
    <property type="protein sequence ID" value="NDW06049.1"/>
    <property type="molecule type" value="Genomic_DNA"/>
</dbReference>
<dbReference type="InterPro" id="IPR041679">
    <property type="entry name" value="DNA2/NAM7-like_C"/>
</dbReference>
<dbReference type="Pfam" id="PF13195">
    <property type="entry name" value="DUF4011"/>
    <property type="match status" value="1"/>
</dbReference>
<dbReference type="RefSeq" id="WP_163464562.1">
    <property type="nucleotide sequence ID" value="NZ_JAAAMG010000014.1"/>
</dbReference>
<accession>A0A6N9T8N0</accession>
<dbReference type="PANTHER" id="PTHR10887:SF495">
    <property type="entry name" value="HELICASE SENATAXIN ISOFORM X1-RELATED"/>
    <property type="match status" value="1"/>
</dbReference>
<name>A0A6N9T8N0_9HYPH</name>
<dbReference type="SUPFAM" id="SSF52540">
    <property type="entry name" value="P-loop containing nucleoside triphosphate hydrolases"/>
    <property type="match status" value="1"/>
</dbReference>
<organism evidence="6 7">
    <name type="scientific">Jiella pacifica</name>
    <dbReference type="NCBI Taxonomy" id="2696469"/>
    <lineage>
        <taxon>Bacteria</taxon>
        <taxon>Pseudomonadati</taxon>
        <taxon>Pseudomonadota</taxon>
        <taxon>Alphaproteobacteria</taxon>
        <taxon>Hyphomicrobiales</taxon>
        <taxon>Aurantimonadaceae</taxon>
        <taxon>Jiella</taxon>
    </lineage>
</organism>
<evidence type="ECO:0000259" key="3">
    <source>
        <dbReference type="Pfam" id="PF13086"/>
    </source>
</evidence>
<dbReference type="InterPro" id="IPR045055">
    <property type="entry name" value="DNA2/NAM7-like"/>
</dbReference>
<dbReference type="GO" id="GO:0004386">
    <property type="term" value="F:helicase activity"/>
    <property type="evidence" value="ECO:0007669"/>
    <property type="project" value="InterPro"/>
</dbReference>
<dbReference type="InterPro" id="IPR041677">
    <property type="entry name" value="DNA2/NAM7_AAA_11"/>
</dbReference>
<evidence type="ECO:0000259" key="4">
    <source>
        <dbReference type="Pfam" id="PF13087"/>
    </source>
</evidence>
<evidence type="ECO:0000259" key="5">
    <source>
        <dbReference type="Pfam" id="PF18741"/>
    </source>
</evidence>
<protein>
    <submittedName>
        <fullName evidence="6">DUF4011 domain-containing protein</fullName>
    </submittedName>
</protein>
<feature type="compositionally biased region" description="Low complexity" evidence="2">
    <location>
        <begin position="1781"/>
        <end position="1798"/>
    </location>
</feature>
<dbReference type="InterPro" id="IPR049468">
    <property type="entry name" value="Restrct_endonuc-II-like_dom"/>
</dbReference>
<feature type="domain" description="DNA2/NAM7 helicase helicase" evidence="3">
    <location>
        <begin position="391"/>
        <end position="468"/>
    </location>
</feature>
<dbReference type="CDD" id="cd18808">
    <property type="entry name" value="SF1_C_Upf1"/>
    <property type="match status" value="1"/>
</dbReference>
<dbReference type="Proteomes" id="UP000469011">
    <property type="component" value="Unassembled WGS sequence"/>
</dbReference>
<feature type="domain" description="DNA2/NAM7 helicase-like C-terminal" evidence="4">
    <location>
        <begin position="1374"/>
        <end position="1561"/>
    </location>
</feature>
<proteinExistence type="predicted"/>
<reference evidence="6 7" key="1">
    <citation type="submission" date="2020-01" db="EMBL/GenBank/DDBJ databases">
        <title>Jiella pacifica sp. nov.</title>
        <authorList>
            <person name="Xue Z."/>
            <person name="Zhu S."/>
            <person name="Chen J."/>
            <person name="Yang J."/>
        </authorList>
    </citation>
    <scope>NUCLEOTIDE SEQUENCE [LARGE SCALE GENOMIC DNA]</scope>
    <source>
        <strain evidence="6 7">40Bstr34</strain>
    </source>
</reference>
<sequence>MAEFGRTNGSAEDIDLAFQSREIARLREKLLDLTRRNGLLNFRHSRGGAFVRVVDELPDGLLETLQNGEMGFEPLPDPESEPADERTETFQNAMAIGRLTDETYLTATAELGEAEADTERLAEADEALRHRVRASLGLPKLDGGKKLDIAELARANGFDPSFDLRRPPHRDAELDGITPAHLDDDRIRILLTRSQAERRLRTIFDRNRTLENETGIHTLQIAFGFIEWADPKQPSAGPYHAPLLTMPLNLRRKIVGGNYHFWASAPEGELLVNLALVELLKRDHGVALPAVGEDETPEVYFARLAPALEAAKFLELRRFVTIAIFPFPRMGLWADLDETIWPEDGLRRHAGLARLLGGLSSEGAAGTFGVDHPIEDEAWAGRVPPLVMPADVSQHSAILDAMEGKDLVVEGPPGTGKSQTIANLIAAAIGAGRRVLFLAEKRTALEAVAKRLNERGLGPTLLELHSEKTSKPEVMASLAAAVHNGETKPARLPGLRAEQRHEGKLLRDYHSALQTKPDGHERTTWQLIWKETALRRALAGQMAETILPKHVAGVDLSDEAVFRQTSDTLRELARAAETVEERLGGLQASPWHAARGLPVQPHAQETLLRELSELRQGPLAAVEEALARIGQAVDGAALNAMSSGDLVRLCDALTSLVLADDDRLAAAAFEDRLGEETLAAAAELASIQARRSALVDGMIFDEAALEPLQQQLAAIGFNRVSIDDLDRKARGFIDDAARFDAVAERFRDRFSGFGTDFPSTPAGVETIAGLGAIGRRYPARAWDLQIFVANNRRREHLEELAGRSRTVKERLRGLATEIDLGRAAAHSSTDLRMIGDTVGESGLFGRLFGGAFKRALSEARAIARGTEDRERLRSLLHEAAATSDEWEAIQIDEEGRAAFGEDWQGPETGFAVLDDAAACLEEVGAFLHRRDEGHRIRAALQIGAAQFETELLSDTEARLVERATKDNPLASLAQGLRRRAEEFQALATEGRRIGIRPSAPVLDGDVRLADRLADFSRQARVALAAVPPESREVMAMAAANLAEARAAADLAGAPILAKFFGAEPASNGAARLAEVRALQSGAEALAGRLPTLEATSSAMRERLGERFVPIATDARIASRVGELRKALEDGEGLRLHANLERYLDQASATGVLPLYETQIDAGKPVSALADILALLRCEQALEATFQDPASPIRQSTTGRLDTARGRFGQAEVELYRLEADNVLASARERLKTAPWGNDSGPVGTHTNLALINREMAKQKRHIPIRQLIERAGSALQALKPVLMMSPHALAQYAPPGTLEFDLVVIDEASQMKPEFSVGALARGGQYVIVGDQKQLPPTDFFAAQSDGDGDGDEEAGAADLAESVLDLAASRIPHKRRLRWHYRSQHPALIAFSNREFYDRELVIFPAASESESSGVRCVDVDGIYQANVNPQEAETAIEEARRLIYKAAEDGADLSLGIATMNLKQRDLINAEFERLAASDPIVRAYVERWEKTVEPVFVKNLENVQGDERDVIIISTLFGPAERGARVKQNFGAINRGAGHRRLNVLFTRAKRAMIIVTSLKTGDVVPTPSSSRGVQVFKGFLDYARGGAVYDDAEARDAESPFEEFVAEKLAAAGYDVVHQIGVEGFRIDLAVRHPDDPSVFIAGIECDGAPFHVGLTIRDRDVIRQKVLEGLGWSIWRIWSTDWYNDPDGEAEKLVGFLGRRKAYLDSTRPARSEPVGVGATQPLVDAPGAEQPGPAPGPNEPADEISDKQASSSAEATDEAPSVEKAGEAPQVASVPRPEIAPEQEAEPALPVSAEERPSPPVAPPPRGRHIRRNHLDVYEVLPGLFEVRREGMVIGEVERQSGVGVDRRLTAGTAPSLPRFRGTREGSEVTFTTTDIYEAFDRLDRETSAELAAQ</sequence>
<dbReference type="Pfam" id="PF13086">
    <property type="entry name" value="AAA_11"/>
    <property type="match status" value="2"/>
</dbReference>
<dbReference type="Gene3D" id="3.40.960.10">
    <property type="entry name" value="VSR Endonuclease"/>
    <property type="match status" value="1"/>
</dbReference>
<dbReference type="SUPFAM" id="SSF52980">
    <property type="entry name" value="Restriction endonuclease-like"/>
    <property type="match status" value="1"/>
</dbReference>
<dbReference type="FunFam" id="3.40.960.10:FF:000002">
    <property type="entry name" value="DNA helicase related protein"/>
    <property type="match status" value="1"/>
</dbReference>
<dbReference type="InterPro" id="IPR025103">
    <property type="entry name" value="DUF4011"/>
</dbReference>
<dbReference type="Pfam" id="PF18741">
    <property type="entry name" value="MTES_1575"/>
    <property type="match status" value="1"/>
</dbReference>
<dbReference type="InterPro" id="IPR027417">
    <property type="entry name" value="P-loop_NTPase"/>
</dbReference>
<evidence type="ECO:0000313" key="6">
    <source>
        <dbReference type="EMBL" id="NDW06049.1"/>
    </source>
</evidence>
<dbReference type="Gene3D" id="3.40.50.300">
    <property type="entry name" value="P-loop containing nucleotide triphosphate hydrolases"/>
    <property type="match status" value="3"/>
</dbReference>
<evidence type="ECO:0000313" key="7">
    <source>
        <dbReference type="Proteomes" id="UP000469011"/>
    </source>
</evidence>
<feature type="domain" description="Restriction endonuclease type II-like" evidence="5">
    <location>
        <begin position="1605"/>
        <end position="1700"/>
    </location>
</feature>
<comment type="caution">
    <text evidence="6">The sequence shown here is derived from an EMBL/GenBank/DDBJ whole genome shotgun (WGS) entry which is preliminary data.</text>
</comment>
<dbReference type="InterPro" id="IPR011335">
    <property type="entry name" value="Restrct_endonuc-II-like"/>
</dbReference>
<dbReference type="Pfam" id="PF13087">
    <property type="entry name" value="AAA_12"/>
    <property type="match status" value="1"/>
</dbReference>